<proteinExistence type="predicted"/>
<reference evidence="1" key="1">
    <citation type="journal article" date="2023" name="IScience">
        <title>Live-bearing cockroach genome reveals convergent evolutionary mechanisms linked to viviparity in insects and beyond.</title>
        <authorList>
            <person name="Fouks B."/>
            <person name="Harrison M.C."/>
            <person name="Mikhailova A.A."/>
            <person name="Marchal E."/>
            <person name="English S."/>
            <person name="Carruthers M."/>
            <person name="Jennings E.C."/>
            <person name="Chiamaka E.L."/>
            <person name="Frigard R.A."/>
            <person name="Pippel M."/>
            <person name="Attardo G.M."/>
            <person name="Benoit J.B."/>
            <person name="Bornberg-Bauer E."/>
            <person name="Tobe S.S."/>
        </authorList>
    </citation>
    <scope>NUCLEOTIDE SEQUENCE</scope>
    <source>
        <strain evidence="1">Stay&amp;Tobe</strain>
    </source>
</reference>
<comment type="caution">
    <text evidence="1">The sequence shown here is derived from an EMBL/GenBank/DDBJ whole genome shotgun (WGS) entry which is preliminary data.</text>
</comment>
<name>A0AAD8E9A7_DIPPU</name>
<dbReference type="AlphaFoldDB" id="A0AAD8E9A7"/>
<organism evidence="1 2">
    <name type="scientific">Diploptera punctata</name>
    <name type="common">Pacific beetle cockroach</name>
    <dbReference type="NCBI Taxonomy" id="6984"/>
    <lineage>
        <taxon>Eukaryota</taxon>
        <taxon>Metazoa</taxon>
        <taxon>Ecdysozoa</taxon>
        <taxon>Arthropoda</taxon>
        <taxon>Hexapoda</taxon>
        <taxon>Insecta</taxon>
        <taxon>Pterygota</taxon>
        <taxon>Neoptera</taxon>
        <taxon>Polyneoptera</taxon>
        <taxon>Dictyoptera</taxon>
        <taxon>Blattodea</taxon>
        <taxon>Blaberoidea</taxon>
        <taxon>Blaberidae</taxon>
        <taxon>Diplopterinae</taxon>
        <taxon>Diploptera</taxon>
    </lineage>
</organism>
<reference evidence="1" key="2">
    <citation type="submission" date="2023-05" db="EMBL/GenBank/DDBJ databases">
        <authorList>
            <person name="Fouks B."/>
        </authorList>
    </citation>
    <scope>NUCLEOTIDE SEQUENCE</scope>
    <source>
        <strain evidence="1">Stay&amp;Tobe</strain>
        <tissue evidence="1">Testes</tissue>
    </source>
</reference>
<feature type="non-terminal residue" evidence="1">
    <location>
        <position position="148"/>
    </location>
</feature>
<evidence type="ECO:0000313" key="2">
    <source>
        <dbReference type="Proteomes" id="UP001233999"/>
    </source>
</evidence>
<accession>A0AAD8E9A7</accession>
<evidence type="ECO:0000313" key="1">
    <source>
        <dbReference type="EMBL" id="KAJ9581878.1"/>
    </source>
</evidence>
<dbReference type="Proteomes" id="UP001233999">
    <property type="component" value="Unassembled WGS sequence"/>
</dbReference>
<keyword evidence="2" id="KW-1185">Reference proteome</keyword>
<dbReference type="EMBL" id="JASPKZ010007837">
    <property type="protein sequence ID" value="KAJ9581878.1"/>
    <property type="molecule type" value="Genomic_DNA"/>
</dbReference>
<protein>
    <submittedName>
        <fullName evidence="1">Uncharacterized protein</fullName>
    </submittedName>
</protein>
<sequence length="148" mass="16922">IRRWSSSCNLCPLYTILSNIPAFVYQVRCQLCLLGENRCRTAQPPGGNRNSNYFCFFFRRKMSIGANKFRLLTKMTGFTETLVSSQICEKPLVCVASGLRTDKTNLIFSCRKISAIIPDFIVKLEPFYRSCTSNHPKPKETIRDGYDS</sequence>
<feature type="non-terminal residue" evidence="1">
    <location>
        <position position="1"/>
    </location>
</feature>
<gene>
    <name evidence="1" type="ORF">L9F63_003771</name>
</gene>